<dbReference type="PROSITE" id="PS51450">
    <property type="entry name" value="LRR"/>
    <property type="match status" value="1"/>
</dbReference>
<evidence type="ECO:0000256" key="4">
    <source>
        <dbReference type="ARBA" id="ARBA00022614"/>
    </source>
</evidence>
<dbReference type="GO" id="GO:0016973">
    <property type="term" value="P:poly(A)+ mRNA export from nucleus"/>
    <property type="evidence" value="ECO:0007669"/>
    <property type="project" value="TreeGrafter"/>
</dbReference>
<evidence type="ECO:0000259" key="9">
    <source>
        <dbReference type="PROSITE" id="PS50177"/>
    </source>
</evidence>
<comment type="subcellular location">
    <subcellularLocation>
        <location evidence="1">Nucleus</location>
    </subcellularLocation>
</comment>
<keyword evidence="5" id="KW-0677">Repeat</keyword>
<sequence length="493" mass="55839">MNLSNIGDDTTMKEEHGNFLPLSRNNVALTLAALIGQACPNLKSINLSKNKLRFMDYLTTLAIRCPRVSTLDLSSNYVENISEIEKLWPWKNTMTELSLEQNPLCKRFREGSAYVNAIRRLFPKLKRLSLVPGINLDKNPTGIRSETETKLPARDRNKRTLKLNMLNILDGVELPPAFKTGIEEELSSTNVALPPIKVLLSADPSFYFNDQFKAICTRFIDEFFAIFDDSDKQKREQLFQAYDEEAMFTLTAHNLTEESNRMKSECWSEFVRDSHNIKCMSLWERHRSKMVHKGRLSIISYFVRDYPVVKHDRNTFVVDVSFGTENLICVNVSGLCTLPLALSTAGSTRFFTRVFLLIPKNDGVAVVNEQLFCSTVTPIQENAYRNIYDSSSSISTIGAGLETLLGTANPSVMEQPSTSSASPHLPHLNGSSTPVADSVNKRRMMIEEFSAKSKMKLHWAEKCLEDCDWNFENAAYTFSEMQKQNCIPAEAFL</sequence>
<organism evidence="11 12">
    <name type="scientific">Romanomermis culicivorax</name>
    <name type="common">Nematode worm</name>
    <dbReference type="NCBI Taxonomy" id="13658"/>
    <lineage>
        <taxon>Eukaryota</taxon>
        <taxon>Metazoa</taxon>
        <taxon>Ecdysozoa</taxon>
        <taxon>Nematoda</taxon>
        <taxon>Enoplea</taxon>
        <taxon>Dorylaimia</taxon>
        <taxon>Mermithida</taxon>
        <taxon>Mermithoidea</taxon>
        <taxon>Mermithidae</taxon>
        <taxon>Romanomermis</taxon>
    </lineage>
</organism>
<dbReference type="SUPFAM" id="SSF52058">
    <property type="entry name" value="L domain-like"/>
    <property type="match status" value="1"/>
</dbReference>
<dbReference type="PROSITE" id="PS51281">
    <property type="entry name" value="TAP_C"/>
    <property type="match status" value="1"/>
</dbReference>
<dbReference type="Gene3D" id="3.10.450.50">
    <property type="match status" value="1"/>
</dbReference>
<evidence type="ECO:0000256" key="1">
    <source>
        <dbReference type="ARBA" id="ARBA00004123"/>
    </source>
</evidence>
<keyword evidence="7" id="KW-0539">Nucleus</keyword>
<feature type="region of interest" description="Disordered" evidence="8">
    <location>
        <begin position="411"/>
        <end position="436"/>
    </location>
</feature>
<dbReference type="SMART" id="SM00804">
    <property type="entry name" value="TAP_C"/>
    <property type="match status" value="1"/>
</dbReference>
<keyword evidence="11" id="KW-1185">Reference proteome</keyword>
<name>A0A915J4T1_ROMCU</name>
<comment type="similarity">
    <text evidence="2">Belongs to the NXF family.</text>
</comment>
<evidence type="ECO:0000259" key="10">
    <source>
        <dbReference type="PROSITE" id="PS51281"/>
    </source>
</evidence>
<evidence type="ECO:0000313" key="11">
    <source>
        <dbReference type="Proteomes" id="UP000887565"/>
    </source>
</evidence>
<evidence type="ECO:0000256" key="2">
    <source>
        <dbReference type="ARBA" id="ARBA00009285"/>
    </source>
</evidence>
<dbReference type="InterPro" id="IPR032710">
    <property type="entry name" value="NTF2-like_dom_sf"/>
</dbReference>
<dbReference type="InterPro" id="IPR030217">
    <property type="entry name" value="NXF_fam"/>
</dbReference>
<keyword evidence="6" id="KW-0509">mRNA transport</keyword>
<dbReference type="InterPro" id="IPR032675">
    <property type="entry name" value="LRR_dom_sf"/>
</dbReference>
<reference evidence="12" key="1">
    <citation type="submission" date="2022-11" db="UniProtKB">
        <authorList>
            <consortium name="WormBaseParasite"/>
        </authorList>
    </citation>
    <scope>IDENTIFICATION</scope>
</reference>
<protein>
    <submittedName>
        <fullName evidence="12">Nuclear RNA export factor 1</fullName>
    </submittedName>
</protein>
<dbReference type="CDD" id="cd14342">
    <property type="entry name" value="UBA_TAP-C"/>
    <property type="match status" value="1"/>
</dbReference>
<dbReference type="GO" id="GO:0005634">
    <property type="term" value="C:nucleus"/>
    <property type="evidence" value="ECO:0007669"/>
    <property type="project" value="UniProtKB-SubCell"/>
</dbReference>
<dbReference type="GO" id="GO:0003723">
    <property type="term" value="F:RNA binding"/>
    <property type="evidence" value="ECO:0007669"/>
    <property type="project" value="TreeGrafter"/>
</dbReference>
<evidence type="ECO:0000256" key="7">
    <source>
        <dbReference type="ARBA" id="ARBA00023242"/>
    </source>
</evidence>
<dbReference type="Pfam" id="PF24048">
    <property type="entry name" value="LRR_NXF1-5"/>
    <property type="match status" value="1"/>
</dbReference>
<dbReference type="PANTHER" id="PTHR10662:SF22">
    <property type="entry name" value="NUCLEAR RNA EXPORT FACTOR 1"/>
    <property type="match status" value="1"/>
</dbReference>
<evidence type="ECO:0000313" key="12">
    <source>
        <dbReference type="WBParaSite" id="nRc.2.0.1.t21472-RA"/>
    </source>
</evidence>
<dbReference type="Pfam" id="PF03943">
    <property type="entry name" value="TAP_C"/>
    <property type="match status" value="1"/>
</dbReference>
<dbReference type="FunFam" id="1.10.8.10:FF:000018">
    <property type="entry name" value="Nuclear RNA export factor 1"/>
    <property type="match status" value="1"/>
</dbReference>
<feature type="domain" description="TAP-C" evidence="10">
    <location>
        <begin position="440"/>
        <end position="493"/>
    </location>
</feature>
<dbReference type="Pfam" id="PF22602">
    <property type="entry name" value="NXF_NTF2"/>
    <property type="match status" value="1"/>
</dbReference>
<dbReference type="PANTHER" id="PTHR10662">
    <property type="entry name" value="NUCLEAR RNA EXPORT FACTOR"/>
    <property type="match status" value="1"/>
</dbReference>
<dbReference type="InterPro" id="IPR002075">
    <property type="entry name" value="NTF2_dom"/>
</dbReference>
<evidence type="ECO:0000256" key="8">
    <source>
        <dbReference type="SAM" id="MobiDB-lite"/>
    </source>
</evidence>
<dbReference type="AlphaFoldDB" id="A0A915J4T1"/>
<feature type="compositionally biased region" description="Polar residues" evidence="8">
    <location>
        <begin position="411"/>
        <end position="422"/>
    </location>
</feature>
<dbReference type="PROSITE" id="PS50177">
    <property type="entry name" value="NTF2_DOMAIN"/>
    <property type="match status" value="1"/>
</dbReference>
<proteinExistence type="inferred from homology"/>
<dbReference type="InterPro" id="IPR057125">
    <property type="entry name" value="NXF1/2/3/5-like_LRR"/>
</dbReference>
<dbReference type="SUPFAM" id="SSF54427">
    <property type="entry name" value="NTF2-like"/>
    <property type="match status" value="1"/>
</dbReference>
<dbReference type="InterPro" id="IPR018222">
    <property type="entry name" value="Nuclear_transport_factor_2_euk"/>
</dbReference>
<dbReference type="InterPro" id="IPR009060">
    <property type="entry name" value="UBA-like_sf"/>
</dbReference>
<accession>A0A915J4T1</accession>
<dbReference type="InterPro" id="IPR005637">
    <property type="entry name" value="TAP_C_dom"/>
</dbReference>
<dbReference type="OMA" id="REMENTQ"/>
<dbReference type="Gene3D" id="1.10.8.10">
    <property type="entry name" value="DNA helicase RuvA subunit, C-terminal domain"/>
    <property type="match status" value="1"/>
</dbReference>
<feature type="domain" description="NTF2" evidence="9">
    <location>
        <begin position="215"/>
        <end position="373"/>
    </location>
</feature>
<evidence type="ECO:0000256" key="5">
    <source>
        <dbReference type="ARBA" id="ARBA00022737"/>
    </source>
</evidence>
<keyword evidence="4" id="KW-0433">Leucine-rich repeat</keyword>
<dbReference type="InterPro" id="IPR001611">
    <property type="entry name" value="Leu-rich_rpt"/>
</dbReference>
<dbReference type="SUPFAM" id="SSF46934">
    <property type="entry name" value="UBA-like"/>
    <property type="match status" value="1"/>
</dbReference>
<dbReference type="WBParaSite" id="nRc.2.0.1.t21472-RA">
    <property type="protein sequence ID" value="nRc.2.0.1.t21472-RA"/>
    <property type="gene ID" value="nRc.2.0.1.g21472"/>
</dbReference>
<dbReference type="Proteomes" id="UP000887565">
    <property type="component" value="Unplaced"/>
</dbReference>
<keyword evidence="3" id="KW-0813">Transport</keyword>
<evidence type="ECO:0000256" key="6">
    <source>
        <dbReference type="ARBA" id="ARBA00022816"/>
    </source>
</evidence>
<evidence type="ECO:0000256" key="3">
    <source>
        <dbReference type="ARBA" id="ARBA00022448"/>
    </source>
</evidence>
<dbReference type="Gene3D" id="3.80.10.10">
    <property type="entry name" value="Ribonuclease Inhibitor"/>
    <property type="match status" value="1"/>
</dbReference>